<proteinExistence type="predicted"/>
<dbReference type="KEGG" id="bsed:DN745_09075"/>
<name>A0A2Z4FKR0_9DELT</name>
<gene>
    <name evidence="1" type="ORF">DN745_09075</name>
</gene>
<organism evidence="1 2">
    <name type="scientific">Bradymonas sediminis</name>
    <dbReference type="NCBI Taxonomy" id="1548548"/>
    <lineage>
        <taxon>Bacteria</taxon>
        <taxon>Deltaproteobacteria</taxon>
        <taxon>Bradymonadales</taxon>
        <taxon>Bradymonadaceae</taxon>
        <taxon>Bradymonas</taxon>
    </lineage>
</organism>
<dbReference type="OrthoDB" id="5505223at2"/>
<dbReference type="EMBL" id="CP030032">
    <property type="protein sequence ID" value="AWV89482.1"/>
    <property type="molecule type" value="Genomic_DNA"/>
</dbReference>
<accession>A0A2Z4FKR0</accession>
<evidence type="ECO:0000313" key="1">
    <source>
        <dbReference type="EMBL" id="AWV89482.1"/>
    </source>
</evidence>
<reference evidence="1 2" key="1">
    <citation type="submission" date="2018-06" db="EMBL/GenBank/DDBJ databases">
        <title>Lujinxingia sediminis gen. nov. sp. nov., a new facultative anaerobic member of the class Deltaproteobacteria, and proposal of Lujinxingaceae fam. nov.</title>
        <authorList>
            <person name="Guo L.-Y."/>
            <person name="Li C.-M."/>
            <person name="Wang S."/>
            <person name="Du Z.-J."/>
        </authorList>
    </citation>
    <scope>NUCLEOTIDE SEQUENCE [LARGE SCALE GENOMIC DNA]</scope>
    <source>
        <strain evidence="1 2">FA350</strain>
    </source>
</reference>
<protein>
    <submittedName>
        <fullName evidence="1">Uncharacterized protein</fullName>
    </submittedName>
</protein>
<dbReference type="RefSeq" id="WP_111334151.1">
    <property type="nucleotide sequence ID" value="NZ_CP030032.1"/>
</dbReference>
<evidence type="ECO:0000313" key="2">
    <source>
        <dbReference type="Proteomes" id="UP000249799"/>
    </source>
</evidence>
<sequence>MNWRAAKWLLPAAILVVAGSFSIIAQIFFLPGDIKPEDWKSAADYVLEHIGPEDVINVQPNWSEAPYPYLTDVGQQILRQESPLVSDIHDRENLWLLVETDRLDKVLAKMPFPATSREAFDTISVVQIEIPVENPVVYDLLANLEDARVERVDPAGKMLNHCNTWNAGKRTWYCGRPDAWIYVGENFRTLGIDPHRCIMANPPKAPERWRVTFKDIPLADTFRLRSGLDFIGARSRRGTDVNIRVSVADKWSQERIIPARETSWDAIDFDTSAVAGEQADVSVEIWAEKPLDRFLCFNGWSLRASTP</sequence>
<dbReference type="AlphaFoldDB" id="A0A2Z4FKR0"/>
<keyword evidence="2" id="KW-1185">Reference proteome</keyword>
<dbReference type="Proteomes" id="UP000249799">
    <property type="component" value="Chromosome"/>
</dbReference>